<evidence type="ECO:0000313" key="5">
    <source>
        <dbReference type="Proteomes" id="UP000026714"/>
    </source>
</evidence>
<dbReference type="GO" id="GO:0003677">
    <property type="term" value="F:DNA binding"/>
    <property type="evidence" value="ECO:0007669"/>
    <property type="project" value="InterPro"/>
</dbReference>
<feature type="region of interest" description="Disordered" evidence="2">
    <location>
        <begin position="16"/>
        <end position="43"/>
    </location>
</feature>
<evidence type="ECO:0000313" key="4">
    <source>
        <dbReference type="EMBL" id="KDB51986.1"/>
    </source>
</evidence>
<dbReference type="SMART" id="SM00470">
    <property type="entry name" value="ParB"/>
    <property type="match status" value="1"/>
</dbReference>
<dbReference type="PATRIC" id="fig|1286631.3.peg.2411"/>
<dbReference type="Gene3D" id="3.90.1530.10">
    <property type="entry name" value="Conserved hypothetical protein from pyrococcus furiosus pfu- 392566-001, ParB domain"/>
    <property type="match status" value="1"/>
</dbReference>
<accession>A0A059KKL1</accession>
<dbReference type="RefSeq" id="WP_051631963.1">
    <property type="nucleotide sequence ID" value="NZ_AZRA01000062.1"/>
</dbReference>
<dbReference type="NCBIfam" id="TIGR00180">
    <property type="entry name" value="parB_part"/>
    <property type="match status" value="1"/>
</dbReference>
<keyword evidence="5" id="KW-1185">Reference proteome</keyword>
<name>A0A059KKL1_9BURK</name>
<dbReference type="InterPro" id="IPR003115">
    <property type="entry name" value="ParB_N"/>
</dbReference>
<dbReference type="AlphaFoldDB" id="A0A059KKL1"/>
<dbReference type="GO" id="GO:0007059">
    <property type="term" value="P:chromosome segregation"/>
    <property type="evidence" value="ECO:0007669"/>
    <property type="project" value="TreeGrafter"/>
</dbReference>
<feature type="compositionally biased region" description="Polar residues" evidence="2">
    <location>
        <begin position="22"/>
        <end position="31"/>
    </location>
</feature>
<dbReference type="CDD" id="cd16405">
    <property type="entry name" value="RepB_like_N"/>
    <property type="match status" value="1"/>
</dbReference>
<dbReference type="EMBL" id="AZRA01000062">
    <property type="protein sequence ID" value="KDB51986.1"/>
    <property type="molecule type" value="Genomic_DNA"/>
</dbReference>
<organism evidence="4 5">
    <name type="scientific">Sphaerotilus natans subsp. natans DSM 6575</name>
    <dbReference type="NCBI Taxonomy" id="1286631"/>
    <lineage>
        <taxon>Bacteria</taxon>
        <taxon>Pseudomonadati</taxon>
        <taxon>Pseudomonadota</taxon>
        <taxon>Betaproteobacteria</taxon>
        <taxon>Burkholderiales</taxon>
        <taxon>Sphaerotilaceae</taxon>
        <taxon>Sphaerotilus</taxon>
    </lineage>
</organism>
<dbReference type="InterPro" id="IPR036086">
    <property type="entry name" value="ParB/Sulfiredoxin_sf"/>
</dbReference>
<proteinExistence type="inferred from homology"/>
<gene>
    <name evidence="4" type="ORF">X805_24640</name>
</gene>
<dbReference type="Proteomes" id="UP000026714">
    <property type="component" value="Unassembled WGS sequence"/>
</dbReference>
<sequence>MKNSKLLDKAARLDFSKLPGSNADSTDTSPATLPAFTPRPKTAPGALMAFANDTRSELLRENETLRERARQTDVLRGRLDEALEELQQWDGAKAARLIEPGLIRPSRYANRHPHSLSGTDFQKLRSEIQDAGGNVQPIKVRPVSREEGDGGARYEVVFGHRRLQACRELCLPVLAVIDNLDDQTLFVEMERENRSRKDLSAWEQGMMYRRALDGGLFPSNRKLAEAIGVDLSALGKALALAALPAFVIEAFPSPLQLQFRWAKPLADALASDPEHVRSIAQSLRTSPDAFSARQIFERLTSKASDSRGLGQGVERFHPLKTQPVRLDDLDVGWVRVAEDGGIEIRIGTDAGLGSTPDLVDLANLLSIGLTRLKAQRKG</sequence>
<dbReference type="Pfam" id="PF02195">
    <property type="entry name" value="ParB_N"/>
    <property type="match status" value="1"/>
</dbReference>
<dbReference type="PANTHER" id="PTHR33375">
    <property type="entry name" value="CHROMOSOME-PARTITIONING PROTEIN PARB-RELATED"/>
    <property type="match status" value="1"/>
</dbReference>
<dbReference type="InterPro" id="IPR037972">
    <property type="entry name" value="RepB_N"/>
</dbReference>
<dbReference type="SUPFAM" id="SSF110849">
    <property type="entry name" value="ParB/Sulfiredoxin"/>
    <property type="match status" value="1"/>
</dbReference>
<protein>
    <recommendedName>
        <fullName evidence="3">ParB-like N-terminal domain-containing protein</fullName>
    </recommendedName>
</protein>
<evidence type="ECO:0000256" key="1">
    <source>
        <dbReference type="ARBA" id="ARBA00006295"/>
    </source>
</evidence>
<dbReference type="SUPFAM" id="SSF109709">
    <property type="entry name" value="KorB DNA-binding domain-like"/>
    <property type="match status" value="1"/>
</dbReference>
<dbReference type="GO" id="GO:0005694">
    <property type="term" value="C:chromosome"/>
    <property type="evidence" value="ECO:0007669"/>
    <property type="project" value="TreeGrafter"/>
</dbReference>
<comment type="similarity">
    <text evidence="1">Belongs to the ParB family.</text>
</comment>
<dbReference type="InterPro" id="IPR050336">
    <property type="entry name" value="Chromosome_partition/occlusion"/>
</dbReference>
<evidence type="ECO:0000259" key="3">
    <source>
        <dbReference type="SMART" id="SM00470"/>
    </source>
</evidence>
<dbReference type="Gene3D" id="1.10.10.2830">
    <property type="match status" value="1"/>
</dbReference>
<dbReference type="PANTHER" id="PTHR33375:SF1">
    <property type="entry name" value="CHROMOSOME-PARTITIONING PROTEIN PARB-RELATED"/>
    <property type="match status" value="1"/>
</dbReference>
<dbReference type="eggNOG" id="COG1475">
    <property type="taxonomic scope" value="Bacteria"/>
</dbReference>
<reference evidence="4 5" key="1">
    <citation type="journal article" date="2014" name="FEMS Microbiol. Ecol.">
        <title>Sphaerotilus natans encrusted with nanoball-shaped Fe(III) oxide minerals formed by nitrate-reducing mixotrophic Fe(II) oxidation.</title>
        <authorList>
            <person name="Park S."/>
            <person name="Kim D.H."/>
            <person name="Lee J.H."/>
            <person name="Hur H.G."/>
        </authorList>
    </citation>
    <scope>NUCLEOTIDE SEQUENCE [LARGE SCALE GENOMIC DNA]</scope>
    <source>
        <strain evidence="4 5">DSM 6575</strain>
    </source>
</reference>
<evidence type="ECO:0000256" key="2">
    <source>
        <dbReference type="SAM" id="MobiDB-lite"/>
    </source>
</evidence>
<feature type="domain" description="ParB-like N-terminal" evidence="3">
    <location>
        <begin position="96"/>
        <end position="194"/>
    </location>
</feature>
<comment type="caution">
    <text evidence="4">The sequence shown here is derived from an EMBL/GenBank/DDBJ whole genome shotgun (WGS) entry which is preliminary data.</text>
</comment>
<dbReference type="STRING" id="34103.SAMN05421778_10676"/>
<dbReference type="InterPro" id="IPR004437">
    <property type="entry name" value="ParB/RepB/Spo0J"/>
</dbReference>